<organism evidence="4 5">
    <name type="scientific">Halopelagius fulvigenes</name>
    <dbReference type="NCBI Taxonomy" id="1198324"/>
    <lineage>
        <taxon>Archaea</taxon>
        <taxon>Methanobacteriati</taxon>
        <taxon>Methanobacteriota</taxon>
        <taxon>Stenosarchaea group</taxon>
        <taxon>Halobacteria</taxon>
        <taxon>Halobacteriales</taxon>
        <taxon>Haloferacaceae</taxon>
    </lineage>
</organism>
<name>A0ABD5TVF9_9EURY</name>
<proteinExistence type="predicted"/>
<evidence type="ECO:0000313" key="5">
    <source>
        <dbReference type="Proteomes" id="UP001596408"/>
    </source>
</evidence>
<dbReference type="EMBL" id="JBHSXH010000009">
    <property type="protein sequence ID" value="MFC6824234.1"/>
    <property type="molecule type" value="Genomic_DNA"/>
</dbReference>
<dbReference type="AlphaFoldDB" id="A0ABD5TVF9"/>
<evidence type="ECO:0000256" key="2">
    <source>
        <dbReference type="PROSITE-ProRule" id="PRU00169"/>
    </source>
</evidence>
<dbReference type="Pfam" id="PF00072">
    <property type="entry name" value="Response_reg"/>
    <property type="match status" value="1"/>
</dbReference>
<dbReference type="PROSITE" id="PS50110">
    <property type="entry name" value="RESPONSE_REGULATORY"/>
    <property type="match status" value="1"/>
</dbReference>
<dbReference type="Proteomes" id="UP001596408">
    <property type="component" value="Unassembled WGS sequence"/>
</dbReference>
<evidence type="ECO:0000259" key="3">
    <source>
        <dbReference type="PROSITE" id="PS50110"/>
    </source>
</evidence>
<sequence length="240" mass="26156">MIPAQTVLHVDDDPSVLELSRASFRRAGDADVTVVTAASGPEGMAVLDSRRVDCIVSDSVAMPDGTPFVAAARRAHPAVSIVLFTAKEWDDVRSDAAAARVETYVRKADPGDFARVIAEARTLARRGRANEEEREPRPDGGEWEFVTAHDWETDDELSTSIVVALAAYTGRDADETGPLYPTVDADVLDALLRPPSDDCDYDVQVRFPYRSWEFTVSSRGEIGIRAARDGAADESYPNRA</sequence>
<dbReference type="Gene3D" id="3.40.50.2300">
    <property type="match status" value="1"/>
</dbReference>
<dbReference type="PANTHER" id="PTHR44591">
    <property type="entry name" value="STRESS RESPONSE REGULATOR PROTEIN 1"/>
    <property type="match status" value="1"/>
</dbReference>
<comment type="caution">
    <text evidence="4">The sequence shown here is derived from an EMBL/GenBank/DDBJ whole genome shotgun (WGS) entry which is preliminary data.</text>
</comment>
<evidence type="ECO:0000313" key="4">
    <source>
        <dbReference type="EMBL" id="MFC6824234.1"/>
    </source>
</evidence>
<keyword evidence="1 2" id="KW-0597">Phosphoprotein</keyword>
<dbReference type="InterPro" id="IPR040624">
    <property type="entry name" value="HalOD1"/>
</dbReference>
<keyword evidence="5" id="KW-1185">Reference proteome</keyword>
<feature type="domain" description="Response regulatory" evidence="3">
    <location>
        <begin position="6"/>
        <end position="122"/>
    </location>
</feature>
<dbReference type="RefSeq" id="WP_379692927.1">
    <property type="nucleotide sequence ID" value="NZ_JBHSXH010000009.1"/>
</dbReference>
<feature type="modified residue" description="4-aspartylphosphate" evidence="2">
    <location>
        <position position="58"/>
    </location>
</feature>
<dbReference type="PANTHER" id="PTHR44591:SF3">
    <property type="entry name" value="RESPONSE REGULATORY DOMAIN-CONTAINING PROTEIN"/>
    <property type="match status" value="1"/>
</dbReference>
<dbReference type="InterPro" id="IPR050595">
    <property type="entry name" value="Bact_response_regulator"/>
</dbReference>
<gene>
    <name evidence="4" type="ORF">ACFQEV_04385</name>
</gene>
<dbReference type="Pfam" id="PF18545">
    <property type="entry name" value="HalOD1"/>
    <property type="match status" value="1"/>
</dbReference>
<evidence type="ECO:0000256" key="1">
    <source>
        <dbReference type="ARBA" id="ARBA00022553"/>
    </source>
</evidence>
<dbReference type="InterPro" id="IPR011006">
    <property type="entry name" value="CheY-like_superfamily"/>
</dbReference>
<dbReference type="SMART" id="SM00448">
    <property type="entry name" value="REC"/>
    <property type="match status" value="1"/>
</dbReference>
<reference evidence="4 5" key="1">
    <citation type="journal article" date="2019" name="Int. J. Syst. Evol. Microbiol.">
        <title>The Global Catalogue of Microorganisms (GCM) 10K type strain sequencing project: providing services to taxonomists for standard genome sequencing and annotation.</title>
        <authorList>
            <consortium name="The Broad Institute Genomics Platform"/>
            <consortium name="The Broad Institute Genome Sequencing Center for Infectious Disease"/>
            <person name="Wu L."/>
            <person name="Ma J."/>
        </authorList>
    </citation>
    <scope>NUCLEOTIDE SEQUENCE [LARGE SCALE GENOMIC DNA]</scope>
    <source>
        <strain evidence="4 5">YIM 94188</strain>
    </source>
</reference>
<protein>
    <submittedName>
        <fullName evidence="4">HalOD1 output domain-containing protein</fullName>
    </submittedName>
</protein>
<dbReference type="SUPFAM" id="SSF52172">
    <property type="entry name" value="CheY-like"/>
    <property type="match status" value="1"/>
</dbReference>
<dbReference type="InterPro" id="IPR001789">
    <property type="entry name" value="Sig_transdc_resp-reg_receiver"/>
</dbReference>
<accession>A0ABD5TVF9</accession>